<dbReference type="InterPro" id="IPR001638">
    <property type="entry name" value="Solute-binding_3/MltF_N"/>
</dbReference>
<name>A0A4Q2R682_9HYPH</name>
<dbReference type="OrthoDB" id="9777941at2"/>
<evidence type="ECO:0000256" key="3">
    <source>
        <dbReference type="ARBA" id="ARBA00022729"/>
    </source>
</evidence>
<feature type="domain" description="Solute-binding protein family 3/N-terminal" evidence="6">
    <location>
        <begin position="37"/>
        <end position="266"/>
    </location>
</feature>
<gene>
    <name evidence="7" type="ORF">D3272_23105</name>
</gene>
<dbReference type="AlphaFoldDB" id="A0A4Q2R682"/>
<evidence type="ECO:0000256" key="1">
    <source>
        <dbReference type="ARBA" id="ARBA00010333"/>
    </source>
</evidence>
<dbReference type="RefSeq" id="WP_129221577.1">
    <property type="nucleotide sequence ID" value="NZ_QYBC01000024.1"/>
</dbReference>
<dbReference type="SUPFAM" id="SSF53850">
    <property type="entry name" value="Periplasmic binding protein-like II"/>
    <property type="match status" value="1"/>
</dbReference>
<dbReference type="GO" id="GO:0006865">
    <property type="term" value="P:amino acid transport"/>
    <property type="evidence" value="ECO:0007669"/>
    <property type="project" value="TreeGrafter"/>
</dbReference>
<accession>A0A4Q2R682</accession>
<proteinExistence type="inferred from homology"/>
<keyword evidence="8" id="KW-1185">Reference proteome</keyword>
<reference evidence="7 8" key="1">
    <citation type="submission" date="2018-09" db="EMBL/GenBank/DDBJ databases">
        <authorList>
            <person name="Grouzdev D.S."/>
            <person name="Krutkina M.S."/>
        </authorList>
    </citation>
    <scope>NUCLEOTIDE SEQUENCE [LARGE SCALE GENOMIC DNA]</scope>
    <source>
        <strain evidence="7 8">RmlP001</strain>
    </source>
</reference>
<evidence type="ECO:0000256" key="2">
    <source>
        <dbReference type="ARBA" id="ARBA00022448"/>
    </source>
</evidence>
<dbReference type="EMBL" id="QYBC01000024">
    <property type="protein sequence ID" value="RYB02055.1"/>
    <property type="molecule type" value="Genomic_DNA"/>
</dbReference>
<evidence type="ECO:0000313" key="8">
    <source>
        <dbReference type="Proteomes" id="UP000289411"/>
    </source>
</evidence>
<sequence>MKLRSKALAGLLATCALGLMASAAAAGTLDTVKGKGQLTCGANTGLGGFGIPDDKGQWTGLDVDVCRAMAAAVLGDAKKVKFVGLDAKNRFTALQSGEVDVLSRNTTATSSRASTLGIIFGPVTYYDGQGFLVKKKLNVSSAKDLNGASICVQQGTTTELNLADYFRSNNMKYESVAFQSEDETLKAFESGRCDAFTTDASGLYAERLRLANPDENIVLPEIISKEPLAPSVRQGDDQWYDVMTYTVYAMLDAEELGVTSKNVDDMKKSDNPNIRRLLGVEGDQGKGFGLTNDWAYNIIKQVGNYGEVFDRNVGEGSPLKIKRGVNALWNKGGIQYGMPIR</sequence>
<keyword evidence="2" id="KW-0813">Transport</keyword>
<protein>
    <submittedName>
        <fullName evidence="7">Amino acid ABC transporter substrate-binding protein</fullName>
    </submittedName>
</protein>
<dbReference type="InterPro" id="IPR018313">
    <property type="entry name" value="SBP_3_CS"/>
</dbReference>
<dbReference type="SMART" id="SM00062">
    <property type="entry name" value="PBPb"/>
    <property type="match status" value="1"/>
</dbReference>
<dbReference type="PANTHER" id="PTHR30085:SF7">
    <property type="entry name" value="AMINO-ACID ABC TRANSPORTER-BINDING PROTEIN YHDW-RELATED"/>
    <property type="match status" value="1"/>
</dbReference>
<feature type="signal peptide" evidence="5">
    <location>
        <begin position="1"/>
        <end position="26"/>
    </location>
</feature>
<dbReference type="PANTHER" id="PTHR30085">
    <property type="entry name" value="AMINO ACID ABC TRANSPORTER PERMEASE"/>
    <property type="match status" value="1"/>
</dbReference>
<comment type="caution">
    <text evidence="7">The sequence shown here is derived from an EMBL/GenBank/DDBJ whole genome shotgun (WGS) entry which is preliminary data.</text>
</comment>
<evidence type="ECO:0000256" key="4">
    <source>
        <dbReference type="RuleBase" id="RU003744"/>
    </source>
</evidence>
<comment type="similarity">
    <text evidence="1 4">Belongs to the bacterial solute-binding protein 3 family.</text>
</comment>
<evidence type="ECO:0000313" key="7">
    <source>
        <dbReference type="EMBL" id="RYB02055.1"/>
    </source>
</evidence>
<feature type="chain" id="PRO_5020202945" evidence="5">
    <location>
        <begin position="27"/>
        <end position="341"/>
    </location>
</feature>
<dbReference type="Pfam" id="PF00497">
    <property type="entry name" value="SBP_bac_3"/>
    <property type="match status" value="1"/>
</dbReference>
<organism evidence="7 8">
    <name type="scientific">Lichenibacterium ramalinae</name>
    <dbReference type="NCBI Taxonomy" id="2316527"/>
    <lineage>
        <taxon>Bacteria</taxon>
        <taxon>Pseudomonadati</taxon>
        <taxon>Pseudomonadota</taxon>
        <taxon>Alphaproteobacteria</taxon>
        <taxon>Hyphomicrobiales</taxon>
        <taxon>Lichenihabitantaceae</taxon>
        <taxon>Lichenibacterium</taxon>
    </lineage>
</organism>
<dbReference type="CDD" id="cd13692">
    <property type="entry name" value="PBP2_BztA"/>
    <property type="match status" value="1"/>
</dbReference>
<dbReference type="InterPro" id="IPR051455">
    <property type="entry name" value="Bact_solute-bind_prot3"/>
</dbReference>
<evidence type="ECO:0000259" key="6">
    <source>
        <dbReference type="SMART" id="SM00062"/>
    </source>
</evidence>
<keyword evidence="3 5" id="KW-0732">Signal</keyword>
<evidence type="ECO:0000256" key="5">
    <source>
        <dbReference type="SAM" id="SignalP"/>
    </source>
</evidence>
<dbReference type="PROSITE" id="PS01039">
    <property type="entry name" value="SBP_BACTERIAL_3"/>
    <property type="match status" value="1"/>
</dbReference>
<dbReference type="Proteomes" id="UP000289411">
    <property type="component" value="Unassembled WGS sequence"/>
</dbReference>
<dbReference type="Gene3D" id="3.40.190.10">
    <property type="entry name" value="Periplasmic binding protein-like II"/>
    <property type="match status" value="2"/>
</dbReference>
<reference evidence="7 8" key="2">
    <citation type="submission" date="2019-02" db="EMBL/GenBank/DDBJ databases">
        <title>'Lichenibacterium ramalinii' gen. nov. sp. nov., 'Lichenibacterium minor' gen. nov. sp. nov.</title>
        <authorList>
            <person name="Pankratov T."/>
        </authorList>
    </citation>
    <scope>NUCLEOTIDE SEQUENCE [LARGE SCALE GENOMIC DNA]</scope>
    <source>
        <strain evidence="7 8">RmlP001</strain>
    </source>
</reference>